<sequence length="104" mass="11455">MISIGYESLCRRQPFQACEAGRLKGPPVSHAATDNETDWAEQAKAELKRRDVSYRELAEKPTALGIHETERNIANKIGRGGFTAAFLIQCLHAIGCATLRLEDA</sequence>
<gene>
    <name evidence="2" type="ORF">D3874_20605</name>
</gene>
<comment type="caution">
    <text evidence="2">The sequence shown here is derived from an EMBL/GenBank/DDBJ whole genome shotgun (WGS) entry which is preliminary data.</text>
</comment>
<evidence type="ECO:0000313" key="2">
    <source>
        <dbReference type="EMBL" id="RJF89078.1"/>
    </source>
</evidence>
<keyword evidence="3" id="KW-1185">Reference proteome</keyword>
<name>A0A418WGG7_9PROT</name>
<evidence type="ECO:0000259" key="1">
    <source>
        <dbReference type="Pfam" id="PF20075"/>
    </source>
</evidence>
<dbReference type="Pfam" id="PF20075">
    <property type="entry name" value="DUF6471"/>
    <property type="match status" value="1"/>
</dbReference>
<evidence type="ECO:0000313" key="3">
    <source>
        <dbReference type="Proteomes" id="UP000284605"/>
    </source>
</evidence>
<proteinExistence type="predicted"/>
<dbReference type="InterPro" id="IPR045526">
    <property type="entry name" value="DUF6471"/>
</dbReference>
<protein>
    <recommendedName>
        <fullName evidence="1">DUF6471 domain-containing protein</fullName>
    </recommendedName>
</protein>
<dbReference type="EMBL" id="QYUK01000011">
    <property type="protein sequence ID" value="RJF89078.1"/>
    <property type="molecule type" value="Genomic_DNA"/>
</dbReference>
<reference evidence="2 3" key="1">
    <citation type="submission" date="2018-09" db="EMBL/GenBank/DDBJ databases">
        <authorList>
            <person name="Zhu H."/>
        </authorList>
    </citation>
    <scope>NUCLEOTIDE SEQUENCE [LARGE SCALE GENOMIC DNA]</scope>
    <source>
        <strain evidence="2 3">K1W22B-8</strain>
    </source>
</reference>
<accession>A0A418WGG7</accession>
<feature type="domain" description="DUF6471" evidence="1">
    <location>
        <begin position="42"/>
        <end position="99"/>
    </location>
</feature>
<dbReference type="Proteomes" id="UP000284605">
    <property type="component" value="Unassembled WGS sequence"/>
</dbReference>
<organism evidence="2 3">
    <name type="scientific">Oleomonas cavernae</name>
    <dbReference type="NCBI Taxonomy" id="2320859"/>
    <lineage>
        <taxon>Bacteria</taxon>
        <taxon>Pseudomonadati</taxon>
        <taxon>Pseudomonadota</taxon>
        <taxon>Alphaproteobacteria</taxon>
        <taxon>Acetobacterales</taxon>
        <taxon>Acetobacteraceae</taxon>
        <taxon>Oleomonas</taxon>
    </lineage>
</organism>
<dbReference type="AlphaFoldDB" id="A0A418WGG7"/>